<dbReference type="EMBL" id="CP071502">
    <property type="protein sequence ID" value="QSX37131.1"/>
    <property type="molecule type" value="Genomic_DNA"/>
</dbReference>
<proteinExistence type="predicted"/>
<sequence length="129" mass="13863">MFCIGRTMRQSLLVIYTLLALLGQAVLANGYAMGMPEHEQMTMSSDSCDESQSHCCDMPMTAPEQSQGCCDSDTGCQPDCGHCLSISLTTGLIYSADWPVMPLPRTAVAMAQPHIPPVAPQANFRPPIA</sequence>
<evidence type="ECO:0000313" key="1">
    <source>
        <dbReference type="EMBL" id="QSX37131.1"/>
    </source>
</evidence>
<organism evidence="1 2">
    <name type="scientific">Shewanella sedimentimangrovi</name>
    <dbReference type="NCBI Taxonomy" id="2814293"/>
    <lineage>
        <taxon>Bacteria</taxon>
        <taxon>Pseudomonadati</taxon>
        <taxon>Pseudomonadota</taxon>
        <taxon>Gammaproteobacteria</taxon>
        <taxon>Alteromonadales</taxon>
        <taxon>Shewanellaceae</taxon>
        <taxon>Shewanella</taxon>
    </lineage>
</organism>
<keyword evidence="2" id="KW-1185">Reference proteome</keyword>
<protein>
    <recommendedName>
        <fullName evidence="3">CopL family metal-binding regulatory protein</fullName>
    </recommendedName>
</protein>
<name>A0ABX7R2T5_9GAMM</name>
<gene>
    <name evidence="1" type="ORF">JYB85_18085</name>
</gene>
<evidence type="ECO:0000313" key="2">
    <source>
        <dbReference type="Proteomes" id="UP000663207"/>
    </source>
</evidence>
<evidence type="ECO:0008006" key="3">
    <source>
        <dbReference type="Google" id="ProtNLM"/>
    </source>
</evidence>
<accession>A0ABX7R2T5</accession>
<reference evidence="1 2" key="1">
    <citation type="submission" date="2021-03" db="EMBL/GenBank/DDBJ databases">
        <title>Novel species identification of genus Shewanella.</title>
        <authorList>
            <person name="Liu G."/>
            <person name="Zhang Q."/>
        </authorList>
    </citation>
    <scope>NUCLEOTIDE SEQUENCE [LARGE SCALE GENOMIC DNA]</scope>
    <source>
        <strain evidence="1 2">FJAT-52962</strain>
    </source>
</reference>
<dbReference type="Proteomes" id="UP000663207">
    <property type="component" value="Chromosome"/>
</dbReference>
<dbReference type="RefSeq" id="WP_207380399.1">
    <property type="nucleotide sequence ID" value="NZ_CP071502.1"/>
</dbReference>